<keyword evidence="2 3" id="KW-0186">Copper</keyword>
<feature type="domain" description="Thioredoxin" evidence="6">
    <location>
        <begin position="66"/>
        <end position="224"/>
    </location>
</feature>
<comment type="similarity">
    <text evidence="1">Belongs to the SCO1/2 family.</text>
</comment>
<dbReference type="SUPFAM" id="SSF52833">
    <property type="entry name" value="Thioredoxin-like"/>
    <property type="match status" value="1"/>
</dbReference>
<dbReference type="PROSITE" id="PS51352">
    <property type="entry name" value="THIOREDOXIN_2"/>
    <property type="match status" value="1"/>
</dbReference>
<gene>
    <name evidence="7" type="ORF">HNR48_000404</name>
</gene>
<evidence type="ECO:0000256" key="5">
    <source>
        <dbReference type="SAM" id="Phobius"/>
    </source>
</evidence>
<feature type="binding site" evidence="3">
    <location>
        <position position="104"/>
    </location>
    <ligand>
        <name>Cu cation</name>
        <dbReference type="ChEBI" id="CHEBI:23378"/>
    </ligand>
</feature>
<evidence type="ECO:0000313" key="7">
    <source>
        <dbReference type="EMBL" id="MBB6520126.1"/>
    </source>
</evidence>
<comment type="caution">
    <text evidence="7">The sequence shown here is derived from an EMBL/GenBank/DDBJ whole genome shotgun (WGS) entry which is preliminary data.</text>
</comment>
<dbReference type="InterPro" id="IPR003782">
    <property type="entry name" value="SCO1/SenC"/>
</dbReference>
<feature type="disulfide bond" description="Redox-active" evidence="4">
    <location>
        <begin position="104"/>
        <end position="108"/>
    </location>
</feature>
<dbReference type="CDD" id="cd02968">
    <property type="entry name" value="SCO"/>
    <property type="match status" value="1"/>
</dbReference>
<evidence type="ECO:0000259" key="6">
    <source>
        <dbReference type="PROSITE" id="PS51352"/>
    </source>
</evidence>
<keyword evidence="5" id="KW-0812">Transmembrane</keyword>
<dbReference type="InParanoid" id="A0A7X0MU07"/>
<reference evidence="7 8" key="1">
    <citation type="submission" date="2020-08" db="EMBL/GenBank/DDBJ databases">
        <title>Genomic Encyclopedia of Type Strains, Phase IV (KMG-IV): sequencing the most valuable type-strain genomes for metagenomic binning, comparative biology and taxonomic classification.</title>
        <authorList>
            <person name="Goeker M."/>
        </authorList>
    </citation>
    <scope>NUCLEOTIDE SEQUENCE [LARGE SCALE GENOMIC DNA]</scope>
    <source>
        <strain evidence="7 8">DSM 22368</strain>
    </source>
</reference>
<feature type="binding site" evidence="3">
    <location>
        <position position="192"/>
    </location>
    <ligand>
        <name>Cu cation</name>
        <dbReference type="ChEBI" id="CHEBI:23378"/>
    </ligand>
</feature>
<dbReference type="GO" id="GO:0046872">
    <property type="term" value="F:metal ion binding"/>
    <property type="evidence" value="ECO:0007669"/>
    <property type="project" value="UniProtKB-KW"/>
</dbReference>
<feature type="binding site" evidence="3">
    <location>
        <position position="108"/>
    </location>
    <ligand>
        <name>Cu cation</name>
        <dbReference type="ChEBI" id="CHEBI:23378"/>
    </ligand>
</feature>
<keyword evidence="4" id="KW-1015">Disulfide bond</keyword>
<evidence type="ECO:0000256" key="4">
    <source>
        <dbReference type="PIRSR" id="PIRSR603782-2"/>
    </source>
</evidence>
<protein>
    <submittedName>
        <fullName evidence="7">Protein SCO1/2</fullName>
    </submittedName>
</protein>
<dbReference type="Pfam" id="PF02630">
    <property type="entry name" value="SCO1-SenC"/>
    <property type="match status" value="1"/>
</dbReference>
<keyword evidence="3" id="KW-0479">Metal-binding</keyword>
<keyword evidence="5" id="KW-1133">Transmembrane helix</keyword>
<feature type="transmembrane region" description="Helical" evidence="5">
    <location>
        <begin position="24"/>
        <end position="44"/>
    </location>
</feature>
<dbReference type="AlphaFoldDB" id="A0A7X0MU07"/>
<keyword evidence="8" id="KW-1185">Reference proteome</keyword>
<dbReference type="InterPro" id="IPR036249">
    <property type="entry name" value="Thioredoxin-like_sf"/>
</dbReference>
<dbReference type="Proteomes" id="UP000528457">
    <property type="component" value="Unassembled WGS sequence"/>
</dbReference>
<dbReference type="PANTHER" id="PTHR12151">
    <property type="entry name" value="ELECTRON TRANSPORT PROTIN SCO1/SENC FAMILY MEMBER"/>
    <property type="match status" value="1"/>
</dbReference>
<dbReference type="Gene3D" id="3.40.30.10">
    <property type="entry name" value="Glutaredoxin"/>
    <property type="match status" value="1"/>
</dbReference>
<accession>A0A7X0MU07</accession>
<organism evidence="7 8">
    <name type="scientific">Pseudoteredinibacter isoporae</name>
    <dbReference type="NCBI Taxonomy" id="570281"/>
    <lineage>
        <taxon>Bacteria</taxon>
        <taxon>Pseudomonadati</taxon>
        <taxon>Pseudomonadota</taxon>
        <taxon>Gammaproteobacteria</taxon>
        <taxon>Cellvibrionales</taxon>
        <taxon>Cellvibrionaceae</taxon>
        <taxon>Pseudoteredinibacter</taxon>
    </lineage>
</organism>
<name>A0A7X0MU07_9GAMM</name>
<dbReference type="PANTHER" id="PTHR12151:SF25">
    <property type="entry name" value="LINALOOL DEHYDRATASE_ISOMERASE DOMAIN-CONTAINING PROTEIN"/>
    <property type="match status" value="1"/>
</dbReference>
<evidence type="ECO:0000256" key="1">
    <source>
        <dbReference type="ARBA" id="ARBA00010996"/>
    </source>
</evidence>
<sequence>MSEVNTERDSSSAPGSASAEQKAGIIKTVVGIVIAIAIMLMMFIHKINSPRVLTNEELRINGLFVLDQPRILSDFELKSHRGEAFTKESLNGKWSLVFFGFTHCPDICPTTMALLNELMTELNGSILDQSQVIMVTADPARDSVEKLAEYVPFFNPEFTGVTGDFLSLKRLGNQLNVPFVKVPQGDSYTIDHGGQVVIINPRGDYHGFMSTPLDLARMKLTYQSMVTASTCCGQ</sequence>
<keyword evidence="5" id="KW-0472">Membrane</keyword>
<evidence type="ECO:0000256" key="3">
    <source>
        <dbReference type="PIRSR" id="PIRSR603782-1"/>
    </source>
</evidence>
<dbReference type="RefSeq" id="WP_341800959.1">
    <property type="nucleotide sequence ID" value="NZ_JAAONY010000001.1"/>
</dbReference>
<evidence type="ECO:0000313" key="8">
    <source>
        <dbReference type="Proteomes" id="UP000528457"/>
    </source>
</evidence>
<dbReference type="InterPro" id="IPR013766">
    <property type="entry name" value="Thioredoxin_domain"/>
</dbReference>
<dbReference type="EMBL" id="JACHHT010000001">
    <property type="protein sequence ID" value="MBB6520126.1"/>
    <property type="molecule type" value="Genomic_DNA"/>
</dbReference>
<proteinExistence type="inferred from homology"/>
<evidence type="ECO:0000256" key="2">
    <source>
        <dbReference type="ARBA" id="ARBA00023008"/>
    </source>
</evidence>